<proteinExistence type="predicted"/>
<sequence length="74" mass="7746">MKRRAGALTAGIVLVFLSAVAVDAGALTVLGPPTAIQLGALDRLTELVRGLDRFLEAVLDLLRTLTRLFGEGGD</sequence>
<evidence type="ECO:0008006" key="3">
    <source>
        <dbReference type="Google" id="ProtNLM"/>
    </source>
</evidence>
<reference evidence="1 2" key="1">
    <citation type="submission" date="2022-06" db="EMBL/GenBank/DDBJ databases">
        <title>Halogeometricum sp. a new haloarchaeum isolate from saline soil.</title>
        <authorList>
            <person name="Strakova D."/>
            <person name="Galisteo C."/>
            <person name="Sanchez-Porro C."/>
            <person name="Ventosa A."/>
        </authorList>
    </citation>
    <scope>NUCLEOTIDE SEQUENCE [LARGE SCALE GENOMIC DNA]</scope>
    <source>
        <strain evidence="2">S3BR25-2</strain>
    </source>
</reference>
<dbReference type="Proteomes" id="UP001254813">
    <property type="component" value="Unassembled WGS sequence"/>
</dbReference>
<comment type="caution">
    <text evidence="1">The sequence shown here is derived from an EMBL/GenBank/DDBJ whole genome shotgun (WGS) entry which is preliminary data.</text>
</comment>
<protein>
    <recommendedName>
        <fullName evidence="3">Secreted protein</fullName>
    </recommendedName>
</protein>
<dbReference type="RefSeq" id="WP_310927882.1">
    <property type="nucleotide sequence ID" value="NZ_JAMQOQ010000002.1"/>
</dbReference>
<evidence type="ECO:0000313" key="2">
    <source>
        <dbReference type="Proteomes" id="UP001254813"/>
    </source>
</evidence>
<name>A0ABU2FZQ9_9EURY</name>
<accession>A0ABU2FZQ9</accession>
<dbReference type="EMBL" id="JAMQOQ010000002">
    <property type="protein sequence ID" value="MDS0294031.1"/>
    <property type="molecule type" value="Genomic_DNA"/>
</dbReference>
<evidence type="ECO:0000313" key="1">
    <source>
        <dbReference type="EMBL" id="MDS0294031.1"/>
    </source>
</evidence>
<organism evidence="1 2">
    <name type="scientific">Halogeometricum luteum</name>
    <dbReference type="NCBI Taxonomy" id="2950537"/>
    <lineage>
        <taxon>Archaea</taxon>
        <taxon>Methanobacteriati</taxon>
        <taxon>Methanobacteriota</taxon>
        <taxon>Stenosarchaea group</taxon>
        <taxon>Halobacteria</taxon>
        <taxon>Halobacteriales</taxon>
        <taxon>Haloferacaceae</taxon>
        <taxon>Halogeometricum</taxon>
    </lineage>
</organism>
<gene>
    <name evidence="1" type="ORF">NDI79_07590</name>
</gene>
<keyword evidence="2" id="KW-1185">Reference proteome</keyword>